<feature type="domain" description="EGF-like" evidence="4">
    <location>
        <begin position="97"/>
        <end position="139"/>
    </location>
</feature>
<dbReference type="SMART" id="SM00181">
    <property type="entry name" value="EGF"/>
    <property type="match status" value="7"/>
</dbReference>
<dbReference type="OMA" id="TCFFGNR"/>
<evidence type="ECO:0000256" key="1">
    <source>
        <dbReference type="PROSITE-ProRule" id="PRU00076"/>
    </source>
</evidence>
<dbReference type="InterPro" id="IPR009030">
    <property type="entry name" value="Growth_fac_rcpt_cys_sf"/>
</dbReference>
<dbReference type="VEuPathDB" id="GiardiaDB:GL50581_2312"/>
<evidence type="ECO:0000256" key="3">
    <source>
        <dbReference type="SAM" id="SignalP"/>
    </source>
</evidence>
<keyword evidence="3" id="KW-0732">Signal</keyword>
<feature type="signal peptide" evidence="3">
    <location>
        <begin position="1"/>
        <end position="18"/>
    </location>
</feature>
<feature type="transmembrane region" description="Helical" evidence="2">
    <location>
        <begin position="687"/>
        <end position="710"/>
    </location>
</feature>
<protein>
    <submittedName>
        <fullName evidence="5">High cysteine membrane protein Group 2</fullName>
    </submittedName>
</protein>
<gene>
    <name evidence="5" type="ORF">GL50581_2312</name>
</gene>
<dbReference type="EMBL" id="ACGJ01002295">
    <property type="protein sequence ID" value="EET00444.1"/>
    <property type="molecule type" value="Genomic_DNA"/>
</dbReference>
<feature type="disulfide bond" evidence="1">
    <location>
        <begin position="556"/>
        <end position="566"/>
    </location>
</feature>
<evidence type="ECO:0000313" key="5">
    <source>
        <dbReference type="EMBL" id="EET00444.1"/>
    </source>
</evidence>
<comment type="caution">
    <text evidence="1">Lacks conserved residue(s) required for the propagation of feature annotation.</text>
</comment>
<accession>C6LU63</accession>
<sequence>MFTYNLLILSVMVGSLGATCPAPVPVGCLSCEEEKYADGNVPVPYCASCDTKYTLNPVFKICDLNCNNNHIIGCTACSGVTCTACADVYTLVGGQCIPRECVANNKECSGRGTCKQIGTQLMYHCVCNDPLFSGPSNCADCLGGYILSGDTCNPRPCVGRYTERCSMCNKDGSCYSCKKGFFSPYLDCGSPCPIGCDCDPALDYLKCISCYDGFALSAEPGLFLCEAVTNCTAKPMCMWCDASNTCLTCISGKSDPKSDCSVSCANIRGCLDCSPTDPNTCLQCVDSGTTAERCQPYCSPPPSAGSLSACAEIYDVYSGVLPYSAIALQNVRYSTHSPGFIACNKLGNVTDSGLCACSNDPLRDPATACVECLPGYMLNRYTQRCLRDTLNNRDTHCLVGNLETNECYTCVDGYYGLADKCPFSCEIKGCLRCTDDGKRCVVCAQDMELSNEGLCVSPQVLLSQANKDPIAEEGICTPSCGLPFACAKDKSGSWVCAHPRCIKTQNGEKQICGLKGTCTRAGTCVCDDPNTWEFCSVCQPGWTRSSPSSNCDTRDCFPLCSNNGVCQIVDGEPVCRCAFNWDPATHCITCLPGYTGRNCNIPYCFINEDCSEGQTCVSGKCNDDPCSSNNNLICNGHGTCAVKNDVHQCICKSGYDNETNCLTCTNGFYLKDDRCISNSSQPLSSSMIAGLSVGSVILLAAIALSIYFGVKMCPKKKEP</sequence>
<feature type="disulfide bond" evidence="1">
    <location>
        <begin position="108"/>
        <end position="125"/>
    </location>
</feature>
<name>C6LU63_GIAIB</name>
<evidence type="ECO:0000259" key="4">
    <source>
        <dbReference type="PROSITE" id="PS50026"/>
    </source>
</evidence>
<dbReference type="OrthoDB" id="283575at2759"/>
<feature type="domain" description="EGF-like" evidence="4">
    <location>
        <begin position="552"/>
        <end position="588"/>
    </location>
</feature>
<dbReference type="PROSITE" id="PS50026">
    <property type="entry name" value="EGF_3"/>
    <property type="match status" value="3"/>
</dbReference>
<proteinExistence type="predicted"/>
<dbReference type="Proteomes" id="UP000002488">
    <property type="component" value="Unassembled WGS sequence"/>
</dbReference>
<reference evidence="5 6" key="1">
    <citation type="journal article" date="2009" name="PLoS Pathog.">
        <title>Draft genome sequencing of giardia intestinalis assemblage B isolate GS: is human giardiasis caused by two different species?</title>
        <authorList>
            <person name="Franzen O."/>
            <person name="Jerlstrom-Hultqvist J."/>
            <person name="Castro E."/>
            <person name="Sherwood E."/>
            <person name="Ankarklev J."/>
            <person name="Reiner D.S."/>
            <person name="Palm D."/>
            <person name="Andersson J.O."/>
            <person name="Andersson B."/>
            <person name="Svard S.G."/>
        </authorList>
    </citation>
    <scope>NUCLEOTIDE SEQUENCE [LARGE SCALE GENOMIC DNA]</scope>
    <source>
        <strain evidence="6">ATCC 50581 / GS clone H7</strain>
    </source>
</reference>
<organism evidence="5 6">
    <name type="scientific">Giardia intestinalis (strain ATCC 50581 / GS clone H7)</name>
    <name type="common">Giardia lamblia</name>
    <dbReference type="NCBI Taxonomy" id="598745"/>
    <lineage>
        <taxon>Eukaryota</taxon>
        <taxon>Metamonada</taxon>
        <taxon>Diplomonadida</taxon>
        <taxon>Hexamitidae</taxon>
        <taxon>Giardiinae</taxon>
        <taxon>Giardia</taxon>
    </lineage>
</organism>
<feature type="domain" description="EGF-like" evidence="4">
    <location>
        <begin position="622"/>
        <end position="662"/>
    </location>
</feature>
<feature type="chain" id="PRO_5002967964" evidence="3">
    <location>
        <begin position="19"/>
        <end position="719"/>
    </location>
</feature>
<evidence type="ECO:0000256" key="2">
    <source>
        <dbReference type="SAM" id="Phobius"/>
    </source>
</evidence>
<dbReference type="SUPFAM" id="SSF57184">
    <property type="entry name" value="Growth factor receptor domain"/>
    <property type="match status" value="1"/>
</dbReference>
<keyword evidence="1" id="KW-0245">EGF-like domain</keyword>
<evidence type="ECO:0000313" key="6">
    <source>
        <dbReference type="Proteomes" id="UP000002488"/>
    </source>
</evidence>
<keyword evidence="2" id="KW-0812">Transmembrane</keyword>
<comment type="caution">
    <text evidence="5">The sequence shown here is derived from an EMBL/GenBank/DDBJ whole genome shotgun (WGS) entry which is preliminary data.</text>
</comment>
<keyword evidence="2" id="KW-1133">Transmembrane helix</keyword>
<dbReference type="InterPro" id="IPR000742">
    <property type="entry name" value="EGF"/>
</dbReference>
<keyword evidence="1" id="KW-1015">Disulfide bond</keyword>
<dbReference type="AlphaFoldDB" id="C6LU63"/>
<keyword evidence="2" id="KW-0472">Membrane</keyword>